<proteinExistence type="predicted"/>
<evidence type="ECO:0000313" key="2">
    <source>
        <dbReference type="EMBL" id="QLL75095.1"/>
    </source>
</evidence>
<keyword evidence="1" id="KW-1133">Transmembrane helix</keyword>
<dbReference type="AlphaFoldDB" id="A0A7H9ED04"/>
<evidence type="ECO:0000256" key="1">
    <source>
        <dbReference type="SAM" id="Phobius"/>
    </source>
</evidence>
<dbReference type="Proteomes" id="UP000510660">
    <property type="component" value="Chromosome"/>
</dbReference>
<gene>
    <name evidence="2" type="ORF">GTO85_11435</name>
</gene>
<keyword evidence="1" id="KW-0472">Membrane</keyword>
<keyword evidence="1" id="KW-0812">Transmembrane</keyword>
<dbReference type="EMBL" id="CP047415">
    <property type="protein sequence ID" value="QLL75095.1"/>
    <property type="molecule type" value="Genomic_DNA"/>
</dbReference>
<organism evidence="2 3">
    <name type="scientific">Lactobacillus crispatus</name>
    <dbReference type="NCBI Taxonomy" id="47770"/>
    <lineage>
        <taxon>Bacteria</taxon>
        <taxon>Bacillati</taxon>
        <taxon>Bacillota</taxon>
        <taxon>Bacilli</taxon>
        <taxon>Lactobacillales</taxon>
        <taxon>Lactobacillaceae</taxon>
        <taxon>Lactobacillus</taxon>
    </lineage>
</organism>
<sequence>MHYHNHKTVLKNHTPIEYRNMVIKIIHLTFLVHIIISKM</sequence>
<accession>A0A7H9ED04</accession>
<reference evidence="2 3" key="1">
    <citation type="submission" date="2020-01" db="EMBL/GenBank/DDBJ databases">
        <title>Complete and circular genome sequences of six lactobacillus isolates from horses.</title>
        <authorList>
            <person name="Hassan H.M."/>
        </authorList>
    </citation>
    <scope>NUCLEOTIDE SEQUENCE [LARGE SCALE GENOMIC DNA]</scope>
    <source>
        <strain evidence="2 3">1D</strain>
    </source>
</reference>
<name>A0A7H9ED04_9LACO</name>
<protein>
    <submittedName>
        <fullName evidence="2">Uncharacterized protein</fullName>
    </submittedName>
</protein>
<feature type="transmembrane region" description="Helical" evidence="1">
    <location>
        <begin position="21"/>
        <end position="37"/>
    </location>
</feature>
<evidence type="ECO:0000313" key="3">
    <source>
        <dbReference type="Proteomes" id="UP000510660"/>
    </source>
</evidence>